<dbReference type="AlphaFoldDB" id="A0A939SV28"/>
<feature type="domain" description="Beta-lactamase-related" evidence="2">
    <location>
        <begin position="29"/>
        <end position="113"/>
    </location>
</feature>
<evidence type="ECO:0000313" key="3">
    <source>
        <dbReference type="EMBL" id="MBO2006613.1"/>
    </source>
</evidence>
<gene>
    <name evidence="3" type="ORF">J4732_03300</name>
</gene>
<name>A0A939SV28_SERMA</name>
<feature type="region of interest" description="Disordered" evidence="1">
    <location>
        <begin position="45"/>
        <end position="86"/>
    </location>
</feature>
<keyword evidence="3" id="KW-0378">Hydrolase</keyword>
<feature type="region of interest" description="Disordered" evidence="1">
    <location>
        <begin position="1"/>
        <end position="32"/>
    </location>
</feature>
<evidence type="ECO:0000259" key="2">
    <source>
        <dbReference type="Pfam" id="PF00144"/>
    </source>
</evidence>
<dbReference type="InterPro" id="IPR001466">
    <property type="entry name" value="Beta-lactam-related"/>
</dbReference>
<sequence length="164" mass="17724">MPTSRYRRATPPTPTRRMTCWPTRSSRRGKPYNALLKEKITAPLRHGRHHADAEPRVLAPDGGGGRPERCRDTTAAAGSGVYSTPRDMQRWMQQFLSSSASGSRKATAASEQNHVLPASRSGVAEARTCRGADALVAGCMAPKDGLRASFRRPAAAAGSLPTWR</sequence>
<dbReference type="Pfam" id="PF00144">
    <property type="entry name" value="Beta-lactamase"/>
    <property type="match status" value="1"/>
</dbReference>
<organism evidence="3">
    <name type="scientific">Serratia marcescens</name>
    <dbReference type="NCBI Taxonomy" id="615"/>
    <lineage>
        <taxon>Bacteria</taxon>
        <taxon>Pseudomonadati</taxon>
        <taxon>Pseudomonadota</taxon>
        <taxon>Gammaproteobacteria</taxon>
        <taxon>Enterobacterales</taxon>
        <taxon>Yersiniaceae</taxon>
        <taxon>Serratia</taxon>
    </lineage>
</organism>
<dbReference type="Gene3D" id="3.40.710.10">
    <property type="entry name" value="DD-peptidase/beta-lactamase superfamily"/>
    <property type="match status" value="1"/>
</dbReference>
<protein>
    <submittedName>
        <fullName evidence="3">Serine hydrolase</fullName>
    </submittedName>
</protein>
<feature type="region of interest" description="Disordered" evidence="1">
    <location>
        <begin position="95"/>
        <end position="114"/>
    </location>
</feature>
<feature type="compositionally biased region" description="Polar residues" evidence="1">
    <location>
        <begin position="95"/>
        <end position="113"/>
    </location>
</feature>
<dbReference type="SUPFAM" id="SSF56601">
    <property type="entry name" value="beta-lactamase/transpeptidase-like"/>
    <property type="match status" value="1"/>
</dbReference>
<proteinExistence type="predicted"/>
<feature type="compositionally biased region" description="Low complexity" evidence="1">
    <location>
        <begin position="15"/>
        <end position="24"/>
    </location>
</feature>
<reference evidence="3" key="1">
    <citation type="submission" date="2021-03" db="EMBL/GenBank/DDBJ databases">
        <title>Molecular epidemiology and mechanisms of colistin and carbapenem resistance in Enterobacteriaceae from clinical isolates, the environment and porcine samples in Pretoria, South Africa.</title>
        <authorList>
            <person name="Bogoshi D."/>
            <person name="Mbelle N.M."/>
            <person name="Naidoo V."/>
            <person name="Osei Sekyere J."/>
        </authorList>
    </citation>
    <scope>NUCLEOTIDE SEQUENCE</scope>
    <source>
        <strain evidence="3">C080</strain>
    </source>
</reference>
<dbReference type="GO" id="GO:0016787">
    <property type="term" value="F:hydrolase activity"/>
    <property type="evidence" value="ECO:0007669"/>
    <property type="project" value="UniProtKB-KW"/>
</dbReference>
<comment type="caution">
    <text evidence="3">The sequence shown here is derived from an EMBL/GenBank/DDBJ whole genome shotgun (WGS) entry which is preliminary data.</text>
</comment>
<accession>A0A939SV28</accession>
<evidence type="ECO:0000256" key="1">
    <source>
        <dbReference type="SAM" id="MobiDB-lite"/>
    </source>
</evidence>
<dbReference type="EMBL" id="JAGETR010000015">
    <property type="protein sequence ID" value="MBO2006613.1"/>
    <property type="molecule type" value="Genomic_DNA"/>
</dbReference>
<dbReference type="InterPro" id="IPR012338">
    <property type="entry name" value="Beta-lactam/transpept-like"/>
</dbReference>